<feature type="domain" description="FAS1" evidence="3">
    <location>
        <begin position="167"/>
        <end position="299"/>
    </location>
</feature>
<evidence type="ECO:0000259" key="3">
    <source>
        <dbReference type="PROSITE" id="PS50213"/>
    </source>
</evidence>
<feature type="transmembrane region" description="Helical" evidence="1">
    <location>
        <begin position="769"/>
        <end position="793"/>
    </location>
</feature>
<gene>
    <name evidence="4" type="ORF">BC938DRAFT_470906</name>
</gene>
<feature type="signal peptide" evidence="2">
    <location>
        <begin position="1"/>
        <end position="25"/>
    </location>
</feature>
<dbReference type="SMART" id="SM00554">
    <property type="entry name" value="FAS1"/>
    <property type="match status" value="5"/>
</dbReference>
<dbReference type="Proteomes" id="UP000274822">
    <property type="component" value="Unassembled WGS sequence"/>
</dbReference>
<keyword evidence="5" id="KW-1185">Reference proteome</keyword>
<keyword evidence="1" id="KW-0472">Membrane</keyword>
<evidence type="ECO:0000256" key="1">
    <source>
        <dbReference type="SAM" id="Phobius"/>
    </source>
</evidence>
<dbReference type="InterPro" id="IPR036378">
    <property type="entry name" value="FAS1_dom_sf"/>
</dbReference>
<keyword evidence="1" id="KW-0812">Transmembrane</keyword>
<dbReference type="AlphaFoldDB" id="A0A433Q972"/>
<keyword evidence="2" id="KW-0732">Signal</keyword>
<dbReference type="InterPro" id="IPR000782">
    <property type="entry name" value="FAS1_domain"/>
</dbReference>
<keyword evidence="1" id="KW-1133">Transmembrane helix</keyword>
<dbReference type="SUPFAM" id="SSF82153">
    <property type="entry name" value="FAS1 domain"/>
    <property type="match status" value="5"/>
</dbReference>
<dbReference type="PANTHER" id="PTHR10900:SF77">
    <property type="entry name" value="FI19380P1"/>
    <property type="match status" value="1"/>
</dbReference>
<dbReference type="Gene3D" id="2.30.180.10">
    <property type="entry name" value="FAS1 domain"/>
    <property type="match status" value="5"/>
</dbReference>
<reference evidence="4 5" key="1">
    <citation type="journal article" date="2018" name="New Phytol.">
        <title>Phylogenomics of Endogonaceae and evolution of mycorrhizas within Mucoromycota.</title>
        <authorList>
            <person name="Chang Y."/>
            <person name="Desiro A."/>
            <person name="Na H."/>
            <person name="Sandor L."/>
            <person name="Lipzen A."/>
            <person name="Clum A."/>
            <person name="Barry K."/>
            <person name="Grigoriev I.V."/>
            <person name="Martin F.M."/>
            <person name="Stajich J.E."/>
            <person name="Smith M.E."/>
            <person name="Bonito G."/>
            <person name="Spatafora J.W."/>
        </authorList>
    </citation>
    <scope>NUCLEOTIDE SEQUENCE [LARGE SCALE GENOMIC DNA]</scope>
    <source>
        <strain evidence="4 5">AD002</strain>
    </source>
</reference>
<comment type="caution">
    <text evidence="4">The sequence shown here is derived from an EMBL/GenBank/DDBJ whole genome shotgun (WGS) entry which is preliminary data.</text>
</comment>
<dbReference type="Pfam" id="PF02469">
    <property type="entry name" value="Fasciclin"/>
    <property type="match status" value="5"/>
</dbReference>
<sequence length="807" mass="89099">MKPLLTLLLLPLLTFLSHYPPPAVATTTIIDVLSSRAQFSSLITILQHTRMVPLLNSVKTATFLALTNKALANISEPVSRDVMLYHLLNVELTAEDLYNGQVLETAYVRPGYLGDFGHVGQRTKVKKIDWKIGRPEKIIIGGAQITERDLQADNAIIQVIDQLLTPPDDIVKTVASLPALSIFSHLLDLSGLDDLLSQPRPFTVFAPENALSRFNLIEETYLRSEAGRADLHIVIKFHIHEGVLFSEDVPGGKSSLSTLQGEPLEILVEDNSILVSSTPVKTRDIIASNGAIHTLPALLLPAALQWTVRKYLIGLNSTRFVAYLDDVGLGYYLDDTTDGTSFTILAPPDEVFDEEELPAKGSKELEKWMRYHVMPGKWEVARLRDGMLLETELIGEELKGARQRLKVDIEEVKEGKKIRFNQAGLVGEPVAINNNIIYTISQVLPPPPPLIERLVMDLRLSTFITFLHRSGLYSQIHGAQGITLFVPTNVAFTQFDLVTRYLLHPQSKSDLQSVIRYHVADIILYSDDIPTGTSNLPTLDGSEIILNKTAQGHILVSPSSPDKDAVANVTHRDILVSTGTVQIINRVVIPPTLRLTNKDFLRVIHAQTFLDILELANLSHTLLPPADPNTRYTILVPSDRAFSRFNLTKLLNDPVALERVARLHVIPAAVERGEPNGDDDNDNDDDLNTAARFPSLLRDGAEYATLLSASDRVIIRETYLGGGFVVQVAGRWFQDNSQAHVIGVGRSAGGGGVIEIDEVLIPRDIQHGWPGWAVALVTVPVVSAVGVGGWYGWTNWRRWRAGYAELA</sequence>
<dbReference type="GO" id="GO:0005615">
    <property type="term" value="C:extracellular space"/>
    <property type="evidence" value="ECO:0007669"/>
    <property type="project" value="TreeGrafter"/>
</dbReference>
<evidence type="ECO:0000313" key="5">
    <source>
        <dbReference type="Proteomes" id="UP000274822"/>
    </source>
</evidence>
<dbReference type="PANTHER" id="PTHR10900">
    <property type="entry name" value="PERIOSTIN-RELATED"/>
    <property type="match status" value="1"/>
</dbReference>
<feature type="domain" description="FAS1" evidence="3">
    <location>
        <begin position="26"/>
        <end position="164"/>
    </location>
</feature>
<evidence type="ECO:0000256" key="2">
    <source>
        <dbReference type="SAM" id="SignalP"/>
    </source>
</evidence>
<feature type="domain" description="FAS1" evidence="3">
    <location>
        <begin position="447"/>
        <end position="588"/>
    </location>
</feature>
<feature type="domain" description="FAS1" evidence="3">
    <location>
        <begin position="593"/>
        <end position="760"/>
    </location>
</feature>
<name>A0A433Q972_9FUNG</name>
<evidence type="ECO:0000313" key="4">
    <source>
        <dbReference type="EMBL" id="RUS26333.1"/>
    </source>
</evidence>
<proteinExistence type="predicted"/>
<accession>A0A433Q972</accession>
<protein>
    <submittedName>
        <fullName evidence="4">FAS1 domain-containing protein</fullName>
    </submittedName>
</protein>
<organism evidence="4 5">
    <name type="scientific">Jimgerdemannia flammicorona</name>
    <dbReference type="NCBI Taxonomy" id="994334"/>
    <lineage>
        <taxon>Eukaryota</taxon>
        <taxon>Fungi</taxon>
        <taxon>Fungi incertae sedis</taxon>
        <taxon>Mucoromycota</taxon>
        <taxon>Mucoromycotina</taxon>
        <taxon>Endogonomycetes</taxon>
        <taxon>Endogonales</taxon>
        <taxon>Endogonaceae</taxon>
        <taxon>Jimgerdemannia</taxon>
    </lineage>
</organism>
<feature type="domain" description="FAS1" evidence="3">
    <location>
        <begin position="304"/>
        <end position="444"/>
    </location>
</feature>
<feature type="chain" id="PRO_5019248361" evidence="2">
    <location>
        <begin position="26"/>
        <end position="807"/>
    </location>
</feature>
<dbReference type="EMBL" id="RBNJ01010714">
    <property type="protein sequence ID" value="RUS26333.1"/>
    <property type="molecule type" value="Genomic_DNA"/>
</dbReference>
<dbReference type="PROSITE" id="PS50213">
    <property type="entry name" value="FAS1"/>
    <property type="match status" value="5"/>
</dbReference>
<dbReference type="InterPro" id="IPR050904">
    <property type="entry name" value="Adhesion/Biosynth-related"/>
</dbReference>